<dbReference type="EMBL" id="JAYWIO010000001">
    <property type="protein sequence ID" value="KAK7290343.1"/>
    <property type="molecule type" value="Genomic_DNA"/>
</dbReference>
<dbReference type="Proteomes" id="UP001372338">
    <property type="component" value="Unassembled WGS sequence"/>
</dbReference>
<evidence type="ECO:0000313" key="1">
    <source>
        <dbReference type="EMBL" id="KAK7290343.1"/>
    </source>
</evidence>
<comment type="caution">
    <text evidence="1">The sequence shown here is derived from an EMBL/GenBank/DDBJ whole genome shotgun (WGS) entry which is preliminary data.</text>
</comment>
<sequence length="129" mass="14800">MEAHTRRFKAVDFEKGFKFHPLSKYLGMTNFCFANDSVSFCKAEKNFVKKLMDVFNNFSKAIGGLSANLQKSQMFIGEVSHNYLKSKFLNMSGFELGEFRYEIFSNPVVPTEWSNIDCQTVVNKIAARI</sequence>
<protein>
    <submittedName>
        <fullName evidence="1">Uncharacterized protein</fullName>
    </submittedName>
</protein>
<reference evidence="1 2" key="1">
    <citation type="submission" date="2024-01" db="EMBL/GenBank/DDBJ databases">
        <title>The genomes of 5 underutilized Papilionoideae crops provide insights into root nodulation and disease resistanc.</title>
        <authorList>
            <person name="Yuan L."/>
        </authorList>
    </citation>
    <scope>NUCLEOTIDE SEQUENCE [LARGE SCALE GENOMIC DNA]</scope>
    <source>
        <strain evidence="1">ZHUSHIDOU_FW_LH</strain>
        <tissue evidence="1">Leaf</tissue>
    </source>
</reference>
<dbReference type="AlphaFoldDB" id="A0AAN9P9D3"/>
<keyword evidence="2" id="KW-1185">Reference proteome</keyword>
<name>A0AAN9P9D3_CROPI</name>
<gene>
    <name evidence="1" type="ORF">RIF29_04683</name>
</gene>
<evidence type="ECO:0000313" key="2">
    <source>
        <dbReference type="Proteomes" id="UP001372338"/>
    </source>
</evidence>
<accession>A0AAN9P9D3</accession>
<proteinExistence type="predicted"/>
<organism evidence="1 2">
    <name type="scientific">Crotalaria pallida</name>
    <name type="common">Smooth rattlebox</name>
    <name type="synonym">Crotalaria striata</name>
    <dbReference type="NCBI Taxonomy" id="3830"/>
    <lineage>
        <taxon>Eukaryota</taxon>
        <taxon>Viridiplantae</taxon>
        <taxon>Streptophyta</taxon>
        <taxon>Embryophyta</taxon>
        <taxon>Tracheophyta</taxon>
        <taxon>Spermatophyta</taxon>
        <taxon>Magnoliopsida</taxon>
        <taxon>eudicotyledons</taxon>
        <taxon>Gunneridae</taxon>
        <taxon>Pentapetalae</taxon>
        <taxon>rosids</taxon>
        <taxon>fabids</taxon>
        <taxon>Fabales</taxon>
        <taxon>Fabaceae</taxon>
        <taxon>Papilionoideae</taxon>
        <taxon>50 kb inversion clade</taxon>
        <taxon>genistoids sensu lato</taxon>
        <taxon>core genistoids</taxon>
        <taxon>Crotalarieae</taxon>
        <taxon>Crotalaria</taxon>
    </lineage>
</organism>